<protein>
    <submittedName>
        <fullName evidence="10">Uncharacterized protein</fullName>
    </submittedName>
</protein>
<dbReference type="Proteomes" id="UP000789595">
    <property type="component" value="Unassembled WGS sequence"/>
</dbReference>
<feature type="signal peptide" evidence="9">
    <location>
        <begin position="1"/>
        <end position="32"/>
    </location>
</feature>
<comment type="subcellular location">
    <subcellularLocation>
        <location evidence="1">Membrane</location>
        <topology evidence="1">Single-pass membrane protein</topology>
    </subcellularLocation>
</comment>
<dbReference type="Gene3D" id="1.20.5.3310">
    <property type="match status" value="1"/>
</dbReference>
<keyword evidence="6" id="KW-0811">Translocation</keyword>
<proteinExistence type="predicted"/>
<evidence type="ECO:0000256" key="9">
    <source>
        <dbReference type="SAM" id="SignalP"/>
    </source>
</evidence>
<sequence>MAVSSPTRPGHRRHALPMVAALLLALVARADGFARPPQFRRIAAPPPRRPARPARGPAPLMFYQGGVLGVGTPEVLVIAAVGYFLLGPEELYRLSKEIGKVVGQAREYVTKSAAEWQATLDGETFEFKEVKEIQAAAQELQDAFNFRSARYSNDYSNFNTGEEQNYTPPEESENPQLDVDDWNAKIMANEASAAPAASQMSAAPPAAAAAPAAATASPTMTGTKAERLAEVERLYEAKRRALELEFGYEREKLAILLEEEDEEELSAAAVAAADAFEAAAEEAPAAPAENPPTLSSSDLPY</sequence>
<evidence type="ECO:0000256" key="3">
    <source>
        <dbReference type="ARBA" id="ARBA00022692"/>
    </source>
</evidence>
<evidence type="ECO:0000256" key="5">
    <source>
        <dbReference type="ARBA" id="ARBA00022989"/>
    </source>
</evidence>
<feature type="chain" id="PRO_5035167905" evidence="9">
    <location>
        <begin position="33"/>
        <end position="301"/>
    </location>
</feature>
<dbReference type="Pfam" id="PF02416">
    <property type="entry name" value="TatA_B_E"/>
    <property type="match status" value="1"/>
</dbReference>
<dbReference type="EMBL" id="CAKKNE010000002">
    <property type="protein sequence ID" value="CAH0367608.1"/>
    <property type="molecule type" value="Genomic_DNA"/>
</dbReference>
<keyword evidence="2" id="KW-0813">Transport</keyword>
<keyword evidence="11" id="KW-1185">Reference proteome</keyword>
<evidence type="ECO:0000256" key="4">
    <source>
        <dbReference type="ARBA" id="ARBA00022927"/>
    </source>
</evidence>
<feature type="compositionally biased region" description="Polar residues" evidence="8">
    <location>
        <begin position="292"/>
        <end position="301"/>
    </location>
</feature>
<keyword evidence="4" id="KW-0653">Protein transport</keyword>
<keyword evidence="3" id="KW-0812">Transmembrane</keyword>
<keyword evidence="7" id="KW-0472">Membrane</keyword>
<accession>A0A8J2SD96</accession>
<evidence type="ECO:0000256" key="2">
    <source>
        <dbReference type="ARBA" id="ARBA00022448"/>
    </source>
</evidence>
<feature type="region of interest" description="Disordered" evidence="8">
    <location>
        <begin position="157"/>
        <end position="177"/>
    </location>
</feature>
<feature type="compositionally biased region" description="Polar residues" evidence="8">
    <location>
        <begin position="157"/>
        <end position="167"/>
    </location>
</feature>
<evidence type="ECO:0000256" key="6">
    <source>
        <dbReference type="ARBA" id="ARBA00023010"/>
    </source>
</evidence>
<gene>
    <name evidence="10" type="ORF">PECAL_2P06400</name>
</gene>
<name>A0A8J2SD96_9STRA</name>
<feature type="compositionally biased region" description="Low complexity" evidence="8">
    <location>
        <begin position="276"/>
        <end position="288"/>
    </location>
</feature>
<dbReference type="InterPro" id="IPR003369">
    <property type="entry name" value="TatA/B/E"/>
</dbReference>
<evidence type="ECO:0000313" key="11">
    <source>
        <dbReference type="Proteomes" id="UP000789595"/>
    </source>
</evidence>
<dbReference type="AlphaFoldDB" id="A0A8J2SD96"/>
<organism evidence="10 11">
    <name type="scientific">Pelagomonas calceolata</name>
    <dbReference type="NCBI Taxonomy" id="35677"/>
    <lineage>
        <taxon>Eukaryota</taxon>
        <taxon>Sar</taxon>
        <taxon>Stramenopiles</taxon>
        <taxon>Ochrophyta</taxon>
        <taxon>Pelagophyceae</taxon>
        <taxon>Pelagomonadales</taxon>
        <taxon>Pelagomonadaceae</taxon>
        <taxon>Pelagomonas</taxon>
    </lineage>
</organism>
<evidence type="ECO:0000256" key="7">
    <source>
        <dbReference type="ARBA" id="ARBA00023136"/>
    </source>
</evidence>
<evidence type="ECO:0000256" key="8">
    <source>
        <dbReference type="SAM" id="MobiDB-lite"/>
    </source>
</evidence>
<reference evidence="10" key="1">
    <citation type="submission" date="2021-11" db="EMBL/GenBank/DDBJ databases">
        <authorList>
            <consortium name="Genoscope - CEA"/>
            <person name="William W."/>
        </authorList>
    </citation>
    <scope>NUCLEOTIDE SEQUENCE</scope>
</reference>
<keyword evidence="9" id="KW-0732">Signal</keyword>
<evidence type="ECO:0000256" key="1">
    <source>
        <dbReference type="ARBA" id="ARBA00004167"/>
    </source>
</evidence>
<feature type="region of interest" description="Disordered" evidence="8">
    <location>
        <begin position="276"/>
        <end position="301"/>
    </location>
</feature>
<comment type="caution">
    <text evidence="10">The sequence shown here is derived from an EMBL/GenBank/DDBJ whole genome shotgun (WGS) entry which is preliminary data.</text>
</comment>
<dbReference type="OrthoDB" id="47875at2759"/>
<evidence type="ECO:0000313" key="10">
    <source>
        <dbReference type="EMBL" id="CAH0367608.1"/>
    </source>
</evidence>
<keyword evidence="5" id="KW-1133">Transmembrane helix</keyword>